<comment type="similarity">
    <text evidence="2">Belongs to the LIMR family.</text>
</comment>
<dbReference type="Proteomes" id="UP000245207">
    <property type="component" value="Unassembled WGS sequence"/>
</dbReference>
<evidence type="ECO:0000313" key="8">
    <source>
        <dbReference type="EMBL" id="PWA51455.1"/>
    </source>
</evidence>
<gene>
    <name evidence="8" type="ORF">CTI12_AA453560</name>
</gene>
<comment type="subcellular location">
    <subcellularLocation>
        <location evidence="1">Membrane</location>
        <topology evidence="1">Multi-pass membrane protein</topology>
    </subcellularLocation>
</comment>
<comment type="caution">
    <text evidence="8">The sequence shown here is derived from an EMBL/GenBank/DDBJ whole genome shotgun (WGS) entry which is preliminary data.</text>
</comment>
<keyword evidence="9" id="KW-1185">Reference proteome</keyword>
<organism evidence="8 9">
    <name type="scientific">Artemisia annua</name>
    <name type="common">Sweet wormwood</name>
    <dbReference type="NCBI Taxonomy" id="35608"/>
    <lineage>
        <taxon>Eukaryota</taxon>
        <taxon>Viridiplantae</taxon>
        <taxon>Streptophyta</taxon>
        <taxon>Embryophyta</taxon>
        <taxon>Tracheophyta</taxon>
        <taxon>Spermatophyta</taxon>
        <taxon>Magnoliopsida</taxon>
        <taxon>eudicotyledons</taxon>
        <taxon>Gunneridae</taxon>
        <taxon>Pentapetalae</taxon>
        <taxon>asterids</taxon>
        <taxon>campanulids</taxon>
        <taxon>Asterales</taxon>
        <taxon>Asteraceae</taxon>
        <taxon>Asteroideae</taxon>
        <taxon>Anthemideae</taxon>
        <taxon>Artemisiinae</taxon>
        <taxon>Artemisia</taxon>
    </lineage>
</organism>
<dbReference type="AlphaFoldDB" id="A0A2U1LR32"/>
<accession>A0A2U1LR32</accession>
<sequence length="232" mass="26051">MVVMVVDLALKQQLELYVERVQDADPALQKVALESMSQEIRTSTSSMTSVPKPLKFLRPHYGTLKSFYESMPESDLKKLLADTLSVLALTMSADGEPQQLELYVERVQDADPALQKVALESMRAVVPILQGYEDAGDFTVTERLKTSLHVNLMFYVIVGSVALFGLIFLILLRNNWAVVPILQGYEDAGDFTVTERLKTSLHVNLMFYVIVGSVALFGLIFLILLRNNWFVC</sequence>
<dbReference type="InterPro" id="IPR051584">
    <property type="entry name" value="GPCR-associated_LMBR1"/>
</dbReference>
<dbReference type="InterPro" id="IPR006876">
    <property type="entry name" value="LMBR1-like_membr_prot"/>
</dbReference>
<proteinExistence type="inferred from homology"/>
<dbReference type="Pfam" id="PF04791">
    <property type="entry name" value="LMBR1"/>
    <property type="match status" value="1"/>
</dbReference>
<feature type="transmembrane region" description="Helical" evidence="6">
    <location>
        <begin position="205"/>
        <end position="225"/>
    </location>
</feature>
<dbReference type="InterPro" id="IPR040892">
    <property type="entry name" value="RPN1_N"/>
</dbReference>
<evidence type="ECO:0000256" key="3">
    <source>
        <dbReference type="ARBA" id="ARBA00022692"/>
    </source>
</evidence>
<evidence type="ECO:0000256" key="6">
    <source>
        <dbReference type="SAM" id="Phobius"/>
    </source>
</evidence>
<feature type="domain" description="RPN1 N-terminal" evidence="7">
    <location>
        <begin position="14"/>
        <end position="100"/>
    </location>
</feature>
<keyword evidence="4 6" id="KW-1133">Transmembrane helix</keyword>
<dbReference type="PANTHER" id="PTHR21355:SF14">
    <property type="entry name" value="LMBR1 INTEGRAL MEMBRANE-LIKE PROTEIN"/>
    <property type="match status" value="1"/>
</dbReference>
<protein>
    <recommendedName>
        <fullName evidence="7">RPN1 N-terminal domain-containing protein</fullName>
    </recommendedName>
</protein>
<evidence type="ECO:0000256" key="4">
    <source>
        <dbReference type="ARBA" id="ARBA00022989"/>
    </source>
</evidence>
<keyword evidence="5 6" id="KW-0472">Membrane</keyword>
<dbReference type="PANTHER" id="PTHR21355">
    <property type="entry name" value="G-PROTEIN COUPLED RECEPTOR-ASSOCIATED PROTEIN LMBRD2"/>
    <property type="match status" value="1"/>
</dbReference>
<keyword evidence="3 6" id="KW-0812">Transmembrane</keyword>
<dbReference type="Pfam" id="PF17781">
    <property type="entry name" value="RPN1_RPN2_N"/>
    <property type="match status" value="1"/>
</dbReference>
<evidence type="ECO:0000256" key="1">
    <source>
        <dbReference type="ARBA" id="ARBA00004141"/>
    </source>
</evidence>
<name>A0A2U1LR32_ARTAN</name>
<dbReference type="OrthoDB" id="1747225at2759"/>
<evidence type="ECO:0000256" key="5">
    <source>
        <dbReference type="ARBA" id="ARBA00023136"/>
    </source>
</evidence>
<evidence type="ECO:0000259" key="7">
    <source>
        <dbReference type="Pfam" id="PF17781"/>
    </source>
</evidence>
<feature type="transmembrane region" description="Helical" evidence="6">
    <location>
        <begin position="152"/>
        <end position="172"/>
    </location>
</feature>
<dbReference type="STRING" id="35608.A0A2U1LR32"/>
<evidence type="ECO:0000256" key="2">
    <source>
        <dbReference type="ARBA" id="ARBA00010487"/>
    </source>
</evidence>
<evidence type="ECO:0000313" key="9">
    <source>
        <dbReference type="Proteomes" id="UP000245207"/>
    </source>
</evidence>
<dbReference type="EMBL" id="PKPP01008154">
    <property type="protein sequence ID" value="PWA51455.1"/>
    <property type="molecule type" value="Genomic_DNA"/>
</dbReference>
<reference evidence="8 9" key="1">
    <citation type="journal article" date="2018" name="Mol. Plant">
        <title>The genome of Artemisia annua provides insight into the evolution of Asteraceae family and artemisinin biosynthesis.</title>
        <authorList>
            <person name="Shen Q."/>
            <person name="Zhang L."/>
            <person name="Liao Z."/>
            <person name="Wang S."/>
            <person name="Yan T."/>
            <person name="Shi P."/>
            <person name="Liu M."/>
            <person name="Fu X."/>
            <person name="Pan Q."/>
            <person name="Wang Y."/>
            <person name="Lv Z."/>
            <person name="Lu X."/>
            <person name="Zhang F."/>
            <person name="Jiang W."/>
            <person name="Ma Y."/>
            <person name="Chen M."/>
            <person name="Hao X."/>
            <person name="Li L."/>
            <person name="Tang Y."/>
            <person name="Lv G."/>
            <person name="Zhou Y."/>
            <person name="Sun X."/>
            <person name="Brodelius P.E."/>
            <person name="Rose J.K.C."/>
            <person name="Tang K."/>
        </authorList>
    </citation>
    <scope>NUCLEOTIDE SEQUENCE [LARGE SCALE GENOMIC DNA]</scope>
    <source>
        <strain evidence="9">cv. Huhao1</strain>
        <tissue evidence="8">Leaf</tissue>
    </source>
</reference>
<dbReference type="GO" id="GO:0016020">
    <property type="term" value="C:membrane"/>
    <property type="evidence" value="ECO:0007669"/>
    <property type="project" value="UniProtKB-SubCell"/>
</dbReference>